<dbReference type="AlphaFoldDB" id="A0A6G1FD38"/>
<gene>
    <name evidence="2" type="ORF">E2562_028629</name>
</gene>
<proteinExistence type="predicted"/>
<organism evidence="2 3">
    <name type="scientific">Oryza meyeriana var. granulata</name>
    <dbReference type="NCBI Taxonomy" id="110450"/>
    <lineage>
        <taxon>Eukaryota</taxon>
        <taxon>Viridiplantae</taxon>
        <taxon>Streptophyta</taxon>
        <taxon>Embryophyta</taxon>
        <taxon>Tracheophyta</taxon>
        <taxon>Spermatophyta</taxon>
        <taxon>Magnoliopsida</taxon>
        <taxon>Liliopsida</taxon>
        <taxon>Poales</taxon>
        <taxon>Poaceae</taxon>
        <taxon>BOP clade</taxon>
        <taxon>Oryzoideae</taxon>
        <taxon>Oryzeae</taxon>
        <taxon>Oryzinae</taxon>
        <taxon>Oryza</taxon>
        <taxon>Oryza meyeriana</taxon>
    </lineage>
</organism>
<feature type="compositionally biased region" description="Low complexity" evidence="1">
    <location>
        <begin position="121"/>
        <end position="131"/>
    </location>
</feature>
<feature type="region of interest" description="Disordered" evidence="1">
    <location>
        <begin position="115"/>
        <end position="155"/>
    </location>
</feature>
<accession>A0A6G1FD38</accession>
<protein>
    <submittedName>
        <fullName evidence="2">Uncharacterized protein</fullName>
    </submittedName>
</protein>
<feature type="region of interest" description="Disordered" evidence="1">
    <location>
        <begin position="1"/>
        <end position="20"/>
    </location>
</feature>
<comment type="caution">
    <text evidence="2">The sequence shown here is derived from an EMBL/GenBank/DDBJ whole genome shotgun (WGS) entry which is preliminary data.</text>
</comment>
<evidence type="ECO:0000256" key="1">
    <source>
        <dbReference type="SAM" id="MobiDB-lite"/>
    </source>
</evidence>
<evidence type="ECO:0000313" key="3">
    <source>
        <dbReference type="Proteomes" id="UP000479710"/>
    </source>
</evidence>
<dbReference type="EMBL" id="SPHZ02000001">
    <property type="protein sequence ID" value="KAF0934771.1"/>
    <property type="molecule type" value="Genomic_DNA"/>
</dbReference>
<sequence length="155" mass="17263">MKDNAAWVSSTTASSSGLVMPSRGKMRTIAVAWSCHTVAWEDEDQHRPAAAASESPRRHQKGFARDAAWDERLMKDNAAWVSSTTASSSGLVMPSRGKMRTIAVAWSCHSVAWEDEDQHRPAAAASESPSPLNRWRTTSNGVSERRTNRPQRWQW</sequence>
<name>A0A6G1FD38_9ORYZ</name>
<evidence type="ECO:0000313" key="2">
    <source>
        <dbReference type="EMBL" id="KAF0934771.1"/>
    </source>
</evidence>
<keyword evidence="3" id="KW-1185">Reference proteome</keyword>
<reference evidence="2 3" key="1">
    <citation type="submission" date="2019-11" db="EMBL/GenBank/DDBJ databases">
        <title>Whole genome sequence of Oryza granulata.</title>
        <authorList>
            <person name="Li W."/>
        </authorList>
    </citation>
    <scope>NUCLEOTIDE SEQUENCE [LARGE SCALE GENOMIC DNA]</scope>
    <source>
        <strain evidence="3">cv. Menghai</strain>
        <tissue evidence="2">Leaf</tissue>
    </source>
</reference>
<dbReference type="Proteomes" id="UP000479710">
    <property type="component" value="Unassembled WGS sequence"/>
</dbReference>